<dbReference type="Pfam" id="PF00355">
    <property type="entry name" value="Rieske"/>
    <property type="match status" value="1"/>
</dbReference>
<dbReference type="EMBL" id="JAMYZZ010000004">
    <property type="protein sequence ID" value="MCP1257854.1"/>
    <property type="molecule type" value="Genomic_DNA"/>
</dbReference>
<dbReference type="PANTHER" id="PTHR43756">
    <property type="entry name" value="CHOLINE MONOOXYGENASE, CHLOROPLASTIC"/>
    <property type="match status" value="1"/>
</dbReference>
<keyword evidence="4" id="KW-0560">Oxidoreductase</keyword>
<dbReference type="PROSITE" id="PS51296">
    <property type="entry name" value="RIESKE"/>
    <property type="match status" value="1"/>
</dbReference>
<reference evidence="8 9" key="1">
    <citation type="submission" date="2022-06" db="EMBL/GenBank/DDBJ databases">
        <title>Acetobacer genomes from food samples.</title>
        <authorList>
            <person name="Sombolestani A."/>
        </authorList>
    </citation>
    <scope>NUCLEOTIDE SEQUENCE [LARGE SCALE GENOMIC DNA]</scope>
    <source>
        <strain evidence="8 9">R-83285</strain>
    </source>
</reference>
<accession>A0ABT1EY24</accession>
<protein>
    <submittedName>
        <fullName evidence="8">Aromatic ring-hydroxylating dioxygenase subunit alpha</fullName>
    </submittedName>
</protein>
<dbReference type="InterPro" id="IPR036922">
    <property type="entry name" value="Rieske_2Fe-2S_sf"/>
</dbReference>
<gene>
    <name evidence="8" type="ORF">NKW50_04520</name>
</gene>
<dbReference type="SUPFAM" id="SSF50022">
    <property type="entry name" value="ISP domain"/>
    <property type="match status" value="1"/>
</dbReference>
<dbReference type="Pfam" id="PF00848">
    <property type="entry name" value="Ring_hydroxyl_A"/>
    <property type="match status" value="1"/>
</dbReference>
<keyword evidence="3" id="KW-0479">Metal-binding</keyword>
<dbReference type="PRINTS" id="PR00090">
    <property type="entry name" value="RNGDIOXGNASE"/>
</dbReference>
<sequence>MTVQITQGLKPEAYYDQSVYDQELQLIFARTWQLAGLASELAKHNDFLTVQVAGKDIVVQNFDGKIKAFLNVCAHRHARLHEKSCGNNPLRCPYHGWAYNSEGVPVGIPGNKPFFNFDRQEKASLALTSVDVAVRGPLVFVRVEKGGPSLDEWLGTCGPHLDEMAPLFADLFDRDEAVWHANWKVAVESTLEGYHIPYVHKTSFSPMLEGGDEPAEQADLVLDEDSRLIELGHHSYGIAPLSDDGRASIGRYVSRLGLQKSTHYKGYDHFFLFPNMTVLISGGTVVGAQIYEPMGPEATHLRFWMLLPPSTKPAQRASAAGHAVEQKLTEFNDLVLEEDRIISESVQKGKHQTHRPAVLGTNERRIALFHNEWRKVI</sequence>
<dbReference type="InterPro" id="IPR001663">
    <property type="entry name" value="Rng_hydr_dOase-A"/>
</dbReference>
<evidence type="ECO:0000256" key="2">
    <source>
        <dbReference type="ARBA" id="ARBA00022714"/>
    </source>
</evidence>
<evidence type="ECO:0000256" key="5">
    <source>
        <dbReference type="ARBA" id="ARBA00023004"/>
    </source>
</evidence>
<keyword evidence="6" id="KW-0411">Iron-sulfur</keyword>
<name>A0ABT1EY24_9PROT</name>
<dbReference type="Gene3D" id="3.90.380.10">
    <property type="entry name" value="Naphthalene 1,2-dioxygenase Alpha Subunit, Chain A, domain 1"/>
    <property type="match status" value="1"/>
</dbReference>
<comment type="caution">
    <text evidence="8">The sequence shown here is derived from an EMBL/GenBank/DDBJ whole genome shotgun (WGS) entry which is preliminary data.</text>
</comment>
<evidence type="ECO:0000256" key="1">
    <source>
        <dbReference type="ARBA" id="ARBA00008751"/>
    </source>
</evidence>
<dbReference type="SUPFAM" id="SSF55961">
    <property type="entry name" value="Bet v1-like"/>
    <property type="match status" value="1"/>
</dbReference>
<keyword evidence="2" id="KW-0001">2Fe-2S</keyword>
<evidence type="ECO:0000259" key="7">
    <source>
        <dbReference type="PROSITE" id="PS51296"/>
    </source>
</evidence>
<dbReference type="CDD" id="cd03469">
    <property type="entry name" value="Rieske_RO_Alpha_N"/>
    <property type="match status" value="1"/>
</dbReference>
<dbReference type="CDD" id="cd00680">
    <property type="entry name" value="RHO_alpha_C"/>
    <property type="match status" value="1"/>
</dbReference>
<evidence type="ECO:0000313" key="9">
    <source>
        <dbReference type="Proteomes" id="UP001523528"/>
    </source>
</evidence>
<dbReference type="Proteomes" id="UP001523528">
    <property type="component" value="Unassembled WGS sequence"/>
</dbReference>
<dbReference type="GO" id="GO:0051213">
    <property type="term" value="F:dioxygenase activity"/>
    <property type="evidence" value="ECO:0007669"/>
    <property type="project" value="UniProtKB-KW"/>
</dbReference>
<dbReference type="InterPro" id="IPR017941">
    <property type="entry name" value="Rieske_2Fe-2S"/>
</dbReference>
<keyword evidence="5" id="KW-0408">Iron</keyword>
<feature type="domain" description="Rieske" evidence="7">
    <location>
        <begin position="32"/>
        <end position="141"/>
    </location>
</feature>
<organism evidence="8 9">
    <name type="scientific">Acetobacter lambici</name>
    <dbReference type="NCBI Taxonomy" id="1332824"/>
    <lineage>
        <taxon>Bacteria</taxon>
        <taxon>Pseudomonadati</taxon>
        <taxon>Pseudomonadota</taxon>
        <taxon>Alphaproteobacteria</taxon>
        <taxon>Acetobacterales</taxon>
        <taxon>Acetobacteraceae</taxon>
        <taxon>Acetobacter</taxon>
    </lineage>
</organism>
<evidence type="ECO:0000256" key="3">
    <source>
        <dbReference type="ARBA" id="ARBA00022723"/>
    </source>
</evidence>
<evidence type="ECO:0000313" key="8">
    <source>
        <dbReference type="EMBL" id="MCP1257854.1"/>
    </source>
</evidence>
<dbReference type="InterPro" id="IPR015879">
    <property type="entry name" value="Ring_hydroxy_dOase_asu_C_dom"/>
</dbReference>
<evidence type="ECO:0000256" key="4">
    <source>
        <dbReference type="ARBA" id="ARBA00023002"/>
    </source>
</evidence>
<keyword evidence="9" id="KW-1185">Reference proteome</keyword>
<dbReference type="Gene3D" id="2.102.10.10">
    <property type="entry name" value="Rieske [2Fe-2S] iron-sulphur domain"/>
    <property type="match status" value="1"/>
</dbReference>
<dbReference type="RefSeq" id="WP_165991397.1">
    <property type="nucleotide sequence ID" value="NZ_JAMYZY010000004.1"/>
</dbReference>
<evidence type="ECO:0000256" key="6">
    <source>
        <dbReference type="ARBA" id="ARBA00023014"/>
    </source>
</evidence>
<keyword evidence="8" id="KW-0223">Dioxygenase</keyword>
<dbReference type="PANTHER" id="PTHR43756:SF1">
    <property type="entry name" value="3-PHENYLPROPIONATE_CINNAMIC ACID DIOXYGENASE SUBUNIT ALPHA"/>
    <property type="match status" value="1"/>
</dbReference>
<proteinExistence type="inferred from homology"/>
<comment type="similarity">
    <text evidence="1">Belongs to the bacterial ring-hydroxylating dioxygenase alpha subunit family.</text>
</comment>